<dbReference type="Proteomes" id="UP001300763">
    <property type="component" value="Unassembled WGS sequence"/>
</dbReference>
<evidence type="ECO:0000313" key="9">
    <source>
        <dbReference type="EMBL" id="MDD7969352.1"/>
    </source>
</evidence>
<comment type="subcellular location">
    <subcellularLocation>
        <location evidence="1">Cell membrane</location>
        <topology evidence="1">Multi-pass membrane protein</topology>
    </subcellularLocation>
</comment>
<evidence type="ECO:0000256" key="8">
    <source>
        <dbReference type="SAM" id="Phobius"/>
    </source>
</evidence>
<keyword evidence="3" id="KW-1003">Cell membrane</keyword>
<feature type="transmembrane region" description="Helical" evidence="8">
    <location>
        <begin position="412"/>
        <end position="434"/>
    </location>
</feature>
<protein>
    <submittedName>
        <fullName evidence="9">Potassium transporter TrkG</fullName>
    </submittedName>
</protein>
<proteinExistence type="predicted"/>
<keyword evidence="10" id="KW-1185">Reference proteome</keyword>
<feature type="transmembrane region" description="Helical" evidence="8">
    <location>
        <begin position="198"/>
        <end position="221"/>
    </location>
</feature>
<gene>
    <name evidence="9" type="ORF">PGB27_28745</name>
</gene>
<dbReference type="PANTHER" id="PTHR32024:SF1">
    <property type="entry name" value="KTR SYSTEM POTASSIUM UPTAKE PROTEIN B"/>
    <property type="match status" value="1"/>
</dbReference>
<dbReference type="InterPro" id="IPR003445">
    <property type="entry name" value="Cat_transpt"/>
</dbReference>
<accession>A0ABT5T2K1</accession>
<keyword evidence="5 8" id="KW-1133">Transmembrane helix</keyword>
<evidence type="ECO:0000256" key="1">
    <source>
        <dbReference type="ARBA" id="ARBA00004651"/>
    </source>
</evidence>
<sequence length="451" mass="46911">MTPRRSTRGRRPRAGNPGQIIVAAFALGVAAGTGLLLLPVSSADGEGASLLESVFTATSAVCVTGLVTVDTATAWSPVGHVVILALMQVGGLGIMTVASLLVVLVSRRLGLRARLVAQAQSGSLDLSDVRRVLRNVVLFSVVGEAVTALALGLRLATAYDVDPATAAWEGVFHAVSAFNNAGFVLWSDNMMGFAGDPWMLLPVALAVVVGGLGFPVIFELLRSWRPRTWSVTVRLTVVTSAVLLVVGTVLLIVLEYGNPATLGPMSVAGKVLAGFFSAVMPRSGGFNVVDIGAMTPESWLATDVLMFIGGGSASTAGGIKVTTFGLLAAVLWAEMSGERDVDVGRRRIPIANQRQALAVALLGVGLAMVSTFVLLGVSDEDLDRVLFEVLSALGTVGLSTGITAELPAAGQVVLVVLMFVGRLGPLALASALALRERPRHYQRPEERTIIG</sequence>
<evidence type="ECO:0000256" key="6">
    <source>
        <dbReference type="ARBA" id="ARBA00023065"/>
    </source>
</evidence>
<evidence type="ECO:0000256" key="4">
    <source>
        <dbReference type="ARBA" id="ARBA00022692"/>
    </source>
</evidence>
<evidence type="ECO:0000256" key="2">
    <source>
        <dbReference type="ARBA" id="ARBA00022448"/>
    </source>
</evidence>
<comment type="caution">
    <text evidence="9">The sequence shown here is derived from an EMBL/GenBank/DDBJ whole genome shotgun (WGS) entry which is preliminary data.</text>
</comment>
<evidence type="ECO:0000256" key="7">
    <source>
        <dbReference type="ARBA" id="ARBA00023136"/>
    </source>
</evidence>
<feature type="transmembrane region" description="Helical" evidence="8">
    <location>
        <begin position="81"/>
        <end position="105"/>
    </location>
</feature>
<dbReference type="PANTHER" id="PTHR32024">
    <property type="entry name" value="TRK SYSTEM POTASSIUM UPTAKE PROTEIN TRKG-RELATED"/>
    <property type="match status" value="1"/>
</dbReference>
<dbReference type="EMBL" id="JAQZAO010000022">
    <property type="protein sequence ID" value="MDD7969352.1"/>
    <property type="molecule type" value="Genomic_DNA"/>
</dbReference>
<feature type="transmembrane region" description="Helical" evidence="8">
    <location>
        <begin position="136"/>
        <end position="156"/>
    </location>
</feature>
<feature type="transmembrane region" description="Helical" evidence="8">
    <location>
        <begin position="304"/>
        <end position="335"/>
    </location>
</feature>
<dbReference type="Pfam" id="PF02386">
    <property type="entry name" value="TrkH"/>
    <property type="match status" value="1"/>
</dbReference>
<organism evidence="9 10">
    <name type="scientific">Actinomycetospora lemnae</name>
    <dbReference type="NCBI Taxonomy" id="3019891"/>
    <lineage>
        <taxon>Bacteria</taxon>
        <taxon>Bacillati</taxon>
        <taxon>Actinomycetota</taxon>
        <taxon>Actinomycetes</taxon>
        <taxon>Pseudonocardiales</taxon>
        <taxon>Pseudonocardiaceae</taxon>
        <taxon>Actinomycetospora</taxon>
    </lineage>
</organism>
<keyword evidence="7 8" id="KW-0472">Membrane</keyword>
<feature type="transmembrane region" description="Helical" evidence="8">
    <location>
        <begin position="356"/>
        <end position="377"/>
    </location>
</feature>
<feature type="transmembrane region" description="Helical" evidence="8">
    <location>
        <begin position="20"/>
        <end position="38"/>
    </location>
</feature>
<evidence type="ECO:0000256" key="5">
    <source>
        <dbReference type="ARBA" id="ARBA00022989"/>
    </source>
</evidence>
<reference evidence="9 10" key="1">
    <citation type="submission" date="2023-02" db="EMBL/GenBank/DDBJ databases">
        <title>Genome sequencing required for Actinomycetospora new species description.</title>
        <authorList>
            <person name="Saimee Y."/>
            <person name="Duangmal K."/>
        </authorList>
    </citation>
    <scope>NUCLEOTIDE SEQUENCE [LARGE SCALE GENOMIC DNA]</scope>
    <source>
        <strain evidence="9 10">DW7H6</strain>
    </source>
</reference>
<evidence type="ECO:0000256" key="3">
    <source>
        <dbReference type="ARBA" id="ARBA00022475"/>
    </source>
</evidence>
<dbReference type="RefSeq" id="WP_274203880.1">
    <property type="nucleotide sequence ID" value="NZ_JAQZAO010000022.1"/>
</dbReference>
<keyword evidence="6" id="KW-0406">Ion transport</keyword>
<keyword evidence="4 8" id="KW-0812">Transmembrane</keyword>
<evidence type="ECO:0000313" key="10">
    <source>
        <dbReference type="Proteomes" id="UP001300763"/>
    </source>
</evidence>
<name>A0ABT5T2K1_9PSEU</name>
<keyword evidence="2" id="KW-0813">Transport</keyword>
<feature type="transmembrane region" description="Helical" evidence="8">
    <location>
        <begin position="233"/>
        <end position="254"/>
    </location>
</feature>